<evidence type="ECO:0000313" key="2">
    <source>
        <dbReference type="Proteomes" id="UP001249394"/>
    </source>
</evidence>
<protein>
    <submittedName>
        <fullName evidence="1">Uncharacterized protein</fullName>
    </submittedName>
</protein>
<evidence type="ECO:0000313" key="1">
    <source>
        <dbReference type="EMBL" id="WND16103.1"/>
    </source>
</evidence>
<reference evidence="1 2" key="1">
    <citation type="submission" date="2023-09" db="EMBL/GenBank/DDBJ databases">
        <title>The genome sequence of Streptomyces anthocyanicus.</title>
        <authorList>
            <person name="Mo P."/>
        </authorList>
    </citation>
    <scope>NUCLEOTIDE SEQUENCE [LARGE SCALE GENOMIC DNA]</scope>
    <source>
        <strain evidence="1 2">JCM 4387</strain>
    </source>
</reference>
<proteinExistence type="predicted"/>
<sequence>MRHGIGIAPGTLALLDPADTEGPLQLDQASCFLSKIELRRGKGPTMAP</sequence>
<name>A0ABY9U168_STRVL</name>
<gene>
    <name evidence="1" type="ORF">RI060_01485</name>
</gene>
<accession>A0ABY9U168</accession>
<dbReference type="EMBL" id="CP134213">
    <property type="protein sequence ID" value="WND16103.1"/>
    <property type="molecule type" value="Genomic_DNA"/>
</dbReference>
<organism evidence="1 2">
    <name type="scientific">Streptomyces violaceus</name>
    <name type="common">Streptomyces venezuelae</name>
    <dbReference type="NCBI Taxonomy" id="1936"/>
    <lineage>
        <taxon>Bacteria</taxon>
        <taxon>Bacillati</taxon>
        <taxon>Actinomycetota</taxon>
        <taxon>Actinomycetes</taxon>
        <taxon>Kitasatosporales</taxon>
        <taxon>Streptomycetaceae</taxon>
        <taxon>Streptomyces</taxon>
    </lineage>
</organism>
<keyword evidence="2" id="KW-1185">Reference proteome</keyword>
<dbReference type="Proteomes" id="UP001249394">
    <property type="component" value="Chromosome"/>
</dbReference>